<dbReference type="InterPro" id="IPR037129">
    <property type="entry name" value="XPA_sf"/>
</dbReference>
<dbReference type="CDD" id="cd21077">
    <property type="entry name" value="DBD_Rad14"/>
    <property type="match status" value="1"/>
</dbReference>
<dbReference type="InterPro" id="IPR022658">
    <property type="entry name" value="XPA_CS"/>
</dbReference>
<dbReference type="GO" id="GO:0000110">
    <property type="term" value="C:nucleotide-excision repair factor 1 complex"/>
    <property type="evidence" value="ECO:0007669"/>
    <property type="project" value="TreeGrafter"/>
</dbReference>
<evidence type="ECO:0000256" key="3">
    <source>
        <dbReference type="ARBA" id="ARBA00023242"/>
    </source>
</evidence>
<dbReference type="AlphaFoldDB" id="A0A8H7BJR5"/>
<dbReference type="Gene3D" id="3.90.530.10">
    <property type="entry name" value="XPA C-terminal domain"/>
    <property type="match status" value="1"/>
</dbReference>
<protein>
    <recommendedName>
        <fullName evidence="5">XPA C-terminal domain-containing protein</fullName>
    </recommendedName>
</protein>
<dbReference type="InterPro" id="IPR022656">
    <property type="entry name" value="XPA_C"/>
</dbReference>
<dbReference type="GO" id="GO:0006284">
    <property type="term" value="P:base-excision repair"/>
    <property type="evidence" value="ECO:0007669"/>
    <property type="project" value="TreeGrafter"/>
</dbReference>
<dbReference type="PROSITE" id="PS00753">
    <property type="entry name" value="XPA_2"/>
    <property type="match status" value="1"/>
</dbReference>
<feature type="region of interest" description="Disordered" evidence="4">
    <location>
        <begin position="1"/>
        <end position="63"/>
    </location>
</feature>
<comment type="caution">
    <text evidence="6">The sequence shown here is derived from an EMBL/GenBank/DDBJ whole genome shotgun (WGS) entry which is preliminary data.</text>
</comment>
<feature type="compositionally biased region" description="Basic and acidic residues" evidence="4">
    <location>
        <begin position="15"/>
        <end position="46"/>
    </location>
</feature>
<dbReference type="GO" id="GO:0003684">
    <property type="term" value="F:damaged DNA binding"/>
    <property type="evidence" value="ECO:0007669"/>
    <property type="project" value="InterPro"/>
</dbReference>
<reference evidence="6" key="1">
    <citation type="submission" date="2020-01" db="EMBL/GenBank/DDBJ databases">
        <title>Genome Sequencing of Three Apophysomyces-Like Fungal Strains Confirms a Novel Fungal Genus in the Mucoromycota with divergent Burkholderia-like Endosymbiotic Bacteria.</title>
        <authorList>
            <person name="Stajich J.E."/>
            <person name="Macias A.M."/>
            <person name="Carter-House D."/>
            <person name="Lovett B."/>
            <person name="Kasson L.R."/>
            <person name="Berry K."/>
            <person name="Grigoriev I."/>
            <person name="Chang Y."/>
            <person name="Spatafora J."/>
            <person name="Kasson M.T."/>
        </authorList>
    </citation>
    <scope>NUCLEOTIDE SEQUENCE</scope>
    <source>
        <strain evidence="6">NRRL A-21654</strain>
    </source>
</reference>
<evidence type="ECO:0000256" key="4">
    <source>
        <dbReference type="SAM" id="MobiDB-lite"/>
    </source>
</evidence>
<proteinExistence type="predicted"/>
<keyword evidence="2" id="KW-0862">Zinc</keyword>
<dbReference type="PANTHER" id="PTHR10142:SF0">
    <property type="entry name" value="DNA REPAIR PROTEIN COMPLEMENTING XP-A CELLS"/>
    <property type="match status" value="1"/>
</dbReference>
<dbReference type="PANTHER" id="PTHR10142">
    <property type="entry name" value="DNA REPAIR PROTEIN COMPLEMENTING XP-A CELLS"/>
    <property type="match status" value="1"/>
</dbReference>
<sequence>MEEESSTTSSLTAEQQKRIEESRSKAIEKLRAKRKATESHQADDRNPSAATQHGEHAERATKRSRWTASYYEYNLSNMEDSKAGYILDESSEKSSKKDKITKIEPYLPRSLDPSENPTCRDCKSMDLDPTFFQVFGLLVCPSCKEAQPDKYSLITKTEAKEDYLLTDEELRDKDILPHWSKPNPHKSTWNNMMLYVREMVEDYAFKKWNGPEGLDAEYERREAYKKAKKDKKFKDKLADLRRRTMMSTWERKRMDGPHKHEFAPVIEDEEASTTTQTCITCGLVIESEEF</sequence>
<dbReference type="GO" id="GO:0070914">
    <property type="term" value="P:UV-damage excision repair"/>
    <property type="evidence" value="ECO:0007669"/>
    <property type="project" value="TreeGrafter"/>
</dbReference>
<dbReference type="SUPFAM" id="SSF46955">
    <property type="entry name" value="Putative DNA-binding domain"/>
    <property type="match status" value="1"/>
</dbReference>
<evidence type="ECO:0000256" key="1">
    <source>
        <dbReference type="ARBA" id="ARBA00004123"/>
    </source>
</evidence>
<gene>
    <name evidence="6" type="ORF">EC973_005156</name>
</gene>
<dbReference type="Proteomes" id="UP000605846">
    <property type="component" value="Unassembled WGS sequence"/>
</dbReference>
<feature type="domain" description="XPA C-terminal" evidence="5">
    <location>
        <begin position="150"/>
        <end position="198"/>
    </location>
</feature>
<keyword evidence="3" id="KW-0539">Nucleus</keyword>
<evidence type="ECO:0000259" key="5">
    <source>
        <dbReference type="Pfam" id="PF05181"/>
    </source>
</evidence>
<evidence type="ECO:0000313" key="7">
    <source>
        <dbReference type="Proteomes" id="UP000605846"/>
    </source>
</evidence>
<dbReference type="InterPro" id="IPR000465">
    <property type="entry name" value="XPA/RAD14"/>
</dbReference>
<feature type="compositionally biased region" description="Low complexity" evidence="4">
    <location>
        <begin position="1"/>
        <end position="14"/>
    </location>
</feature>
<evidence type="ECO:0000313" key="6">
    <source>
        <dbReference type="EMBL" id="KAF7721159.1"/>
    </source>
</evidence>
<accession>A0A8H7BJR5</accession>
<dbReference type="EMBL" id="JABAYA010000299">
    <property type="protein sequence ID" value="KAF7721159.1"/>
    <property type="molecule type" value="Genomic_DNA"/>
</dbReference>
<dbReference type="OrthoDB" id="68328at2759"/>
<dbReference type="GO" id="GO:1901255">
    <property type="term" value="P:nucleotide-excision repair involved in interstrand cross-link repair"/>
    <property type="evidence" value="ECO:0007669"/>
    <property type="project" value="TreeGrafter"/>
</dbReference>
<keyword evidence="7" id="KW-1185">Reference proteome</keyword>
<name>A0A8H7BJR5_9FUNG</name>
<dbReference type="NCBIfam" id="TIGR00598">
    <property type="entry name" value="rad14"/>
    <property type="match status" value="1"/>
</dbReference>
<dbReference type="GO" id="GO:0000715">
    <property type="term" value="P:nucleotide-excision repair, DNA damage recognition"/>
    <property type="evidence" value="ECO:0007669"/>
    <property type="project" value="TreeGrafter"/>
</dbReference>
<dbReference type="InterPro" id="IPR009061">
    <property type="entry name" value="DNA-bd_dom_put_sf"/>
</dbReference>
<evidence type="ECO:0000256" key="2">
    <source>
        <dbReference type="ARBA" id="ARBA00022833"/>
    </source>
</evidence>
<organism evidence="6 7">
    <name type="scientific">Apophysomyces ossiformis</name>
    <dbReference type="NCBI Taxonomy" id="679940"/>
    <lineage>
        <taxon>Eukaryota</taxon>
        <taxon>Fungi</taxon>
        <taxon>Fungi incertae sedis</taxon>
        <taxon>Mucoromycota</taxon>
        <taxon>Mucoromycotina</taxon>
        <taxon>Mucoromycetes</taxon>
        <taxon>Mucorales</taxon>
        <taxon>Mucorineae</taxon>
        <taxon>Mucoraceae</taxon>
        <taxon>Apophysomyces</taxon>
    </lineage>
</organism>
<comment type="subcellular location">
    <subcellularLocation>
        <location evidence="1">Nucleus</location>
    </subcellularLocation>
</comment>
<dbReference type="Pfam" id="PF05181">
    <property type="entry name" value="XPA_C"/>
    <property type="match status" value="1"/>
</dbReference>